<keyword evidence="3" id="KW-1185">Reference proteome</keyword>
<protein>
    <submittedName>
        <fullName evidence="2">Uncharacterized protein</fullName>
    </submittedName>
</protein>
<comment type="caution">
    <text evidence="2">The sequence shown here is derived from an EMBL/GenBank/DDBJ whole genome shotgun (WGS) entry which is preliminary data.</text>
</comment>
<gene>
    <name evidence="2" type="ORF">DC487_02235</name>
</gene>
<dbReference type="Proteomes" id="UP000245627">
    <property type="component" value="Unassembled WGS sequence"/>
</dbReference>
<reference evidence="2 3" key="1">
    <citation type="submission" date="2018-04" db="EMBL/GenBank/DDBJ databases">
        <title>Sphingobacterium cortibacter sp. nov.</title>
        <authorList>
            <person name="Li Y."/>
        </authorList>
    </citation>
    <scope>NUCLEOTIDE SEQUENCE [LARGE SCALE GENOMIC DNA]</scope>
    <source>
        <strain evidence="2 3">2c-3</strain>
    </source>
</reference>
<dbReference type="AlphaFoldDB" id="A0A2T8HM05"/>
<keyword evidence="1" id="KW-1133">Transmembrane helix</keyword>
<name>A0A2T8HM05_9SPHI</name>
<evidence type="ECO:0000256" key="1">
    <source>
        <dbReference type="SAM" id="Phobius"/>
    </source>
</evidence>
<keyword evidence="1" id="KW-0472">Membrane</keyword>
<evidence type="ECO:0000313" key="2">
    <source>
        <dbReference type="EMBL" id="PVH26459.1"/>
    </source>
</evidence>
<accession>A0A2T8HM05</accession>
<keyword evidence="1" id="KW-0812">Transmembrane</keyword>
<dbReference type="EMBL" id="QDKG01000001">
    <property type="protein sequence ID" value="PVH26459.1"/>
    <property type="molecule type" value="Genomic_DNA"/>
</dbReference>
<evidence type="ECO:0000313" key="3">
    <source>
        <dbReference type="Proteomes" id="UP000245627"/>
    </source>
</evidence>
<feature type="transmembrane region" description="Helical" evidence="1">
    <location>
        <begin position="45"/>
        <end position="63"/>
    </location>
</feature>
<proteinExistence type="predicted"/>
<sequence>MSVLFFIVCVEFLEQFTVANLQEKTNSYLLEGNLFLRHIQGDGVGVMLNLVIVNNGFILAYLLY</sequence>
<organism evidence="2 3">
    <name type="scientific">Sphingobacterium corticibacter</name>
    <dbReference type="NCBI Taxonomy" id="2171749"/>
    <lineage>
        <taxon>Bacteria</taxon>
        <taxon>Pseudomonadati</taxon>
        <taxon>Bacteroidota</taxon>
        <taxon>Sphingobacteriia</taxon>
        <taxon>Sphingobacteriales</taxon>
        <taxon>Sphingobacteriaceae</taxon>
        <taxon>Sphingobacterium</taxon>
    </lineage>
</organism>